<dbReference type="EMBL" id="CAJNOQ010016855">
    <property type="protein sequence ID" value="CAF1388691.1"/>
    <property type="molecule type" value="Genomic_DNA"/>
</dbReference>
<keyword evidence="1" id="KW-0677">Repeat</keyword>
<comment type="caution">
    <text evidence="4">The sequence shown here is derived from an EMBL/GenBank/DDBJ whole genome shotgun (WGS) entry which is preliminary data.</text>
</comment>
<reference evidence="4" key="1">
    <citation type="submission" date="2021-02" db="EMBL/GenBank/DDBJ databases">
        <authorList>
            <person name="Nowell W R."/>
        </authorList>
    </citation>
    <scope>NUCLEOTIDE SEQUENCE</scope>
</reference>
<dbReference type="Proteomes" id="UP000681722">
    <property type="component" value="Unassembled WGS sequence"/>
</dbReference>
<evidence type="ECO:0000313" key="4">
    <source>
        <dbReference type="EMBL" id="CAF1388691.1"/>
    </source>
</evidence>
<keyword evidence="6" id="KW-1185">Reference proteome</keyword>
<sequence>MSAQDIPCRNKENFDKAELLIKLYYTNKEEYLFTTSTNKQMVNENFEEIKTVICLKLLTMSYNCPSSMKIFHNIGYLYQKHGKLDLALQNYEKALTLYRNHGIDHSQDISATHDNMGGVYFEQHKFKDALHSFEQAIEEGFKLLPDNHSWIEDYKKNVKTVSKNIKIKLKID</sequence>
<gene>
    <name evidence="4" type="ORF">GPM918_LOCUS32690</name>
    <name evidence="5" type="ORF">SRO942_LOCUS33363</name>
</gene>
<dbReference type="OrthoDB" id="1926212at2759"/>
<dbReference type="SMART" id="SM00028">
    <property type="entry name" value="TPR"/>
    <property type="match status" value="2"/>
</dbReference>
<dbReference type="SUPFAM" id="SSF48452">
    <property type="entry name" value="TPR-like"/>
    <property type="match status" value="1"/>
</dbReference>
<dbReference type="PANTHER" id="PTHR45641">
    <property type="entry name" value="TETRATRICOPEPTIDE REPEAT PROTEIN (AFU_ORTHOLOGUE AFUA_6G03870)"/>
    <property type="match status" value="1"/>
</dbReference>
<dbReference type="EMBL" id="CAJOBC010082263">
    <property type="protein sequence ID" value="CAF4283444.1"/>
    <property type="molecule type" value="Genomic_DNA"/>
</dbReference>
<evidence type="ECO:0000313" key="6">
    <source>
        <dbReference type="Proteomes" id="UP000663829"/>
    </source>
</evidence>
<evidence type="ECO:0000256" key="2">
    <source>
        <dbReference type="ARBA" id="ARBA00022803"/>
    </source>
</evidence>
<evidence type="ECO:0000256" key="1">
    <source>
        <dbReference type="ARBA" id="ARBA00022737"/>
    </source>
</evidence>
<dbReference type="Pfam" id="PF13424">
    <property type="entry name" value="TPR_12"/>
    <property type="match status" value="1"/>
</dbReference>
<dbReference type="InterPro" id="IPR019734">
    <property type="entry name" value="TPR_rpt"/>
</dbReference>
<keyword evidence="2 3" id="KW-0802">TPR repeat</keyword>
<dbReference type="PROSITE" id="PS50005">
    <property type="entry name" value="TPR"/>
    <property type="match status" value="2"/>
</dbReference>
<organism evidence="4 6">
    <name type="scientific">Didymodactylos carnosus</name>
    <dbReference type="NCBI Taxonomy" id="1234261"/>
    <lineage>
        <taxon>Eukaryota</taxon>
        <taxon>Metazoa</taxon>
        <taxon>Spiralia</taxon>
        <taxon>Gnathifera</taxon>
        <taxon>Rotifera</taxon>
        <taxon>Eurotatoria</taxon>
        <taxon>Bdelloidea</taxon>
        <taxon>Philodinida</taxon>
        <taxon>Philodinidae</taxon>
        <taxon>Didymodactylos</taxon>
    </lineage>
</organism>
<evidence type="ECO:0000313" key="5">
    <source>
        <dbReference type="EMBL" id="CAF4283444.1"/>
    </source>
</evidence>
<proteinExistence type="predicted"/>
<dbReference type="InterPro" id="IPR011990">
    <property type="entry name" value="TPR-like_helical_dom_sf"/>
</dbReference>
<dbReference type="Gene3D" id="1.25.40.10">
    <property type="entry name" value="Tetratricopeptide repeat domain"/>
    <property type="match status" value="1"/>
</dbReference>
<accession>A0A815K6C2</accession>
<feature type="repeat" description="TPR" evidence="3">
    <location>
        <begin position="68"/>
        <end position="101"/>
    </location>
</feature>
<dbReference type="PANTHER" id="PTHR45641:SF19">
    <property type="entry name" value="NEPHROCYSTIN-3"/>
    <property type="match status" value="1"/>
</dbReference>
<dbReference type="AlphaFoldDB" id="A0A815K6C2"/>
<feature type="repeat" description="TPR" evidence="3">
    <location>
        <begin position="110"/>
        <end position="143"/>
    </location>
</feature>
<protein>
    <submittedName>
        <fullName evidence="4">Uncharacterized protein</fullName>
    </submittedName>
</protein>
<name>A0A815K6C2_9BILA</name>
<dbReference type="Proteomes" id="UP000663829">
    <property type="component" value="Unassembled WGS sequence"/>
</dbReference>
<evidence type="ECO:0000256" key="3">
    <source>
        <dbReference type="PROSITE-ProRule" id="PRU00339"/>
    </source>
</evidence>